<organism evidence="2 3">
    <name type="scientific">bacterium (Candidatus Gribaldobacteria) CG02_land_8_20_14_3_00_41_15</name>
    <dbReference type="NCBI Taxonomy" id="2014270"/>
    <lineage>
        <taxon>Bacteria</taxon>
        <taxon>Candidatus Gribaldobacteria</taxon>
    </lineage>
</organism>
<dbReference type="EMBL" id="PETV01000053">
    <property type="protein sequence ID" value="PIV47107.1"/>
    <property type="molecule type" value="Genomic_DNA"/>
</dbReference>
<dbReference type="SUPFAM" id="SSF51658">
    <property type="entry name" value="Xylose isomerase-like"/>
    <property type="match status" value="1"/>
</dbReference>
<evidence type="ECO:0000313" key="3">
    <source>
        <dbReference type="Proteomes" id="UP000229030"/>
    </source>
</evidence>
<dbReference type="InterPro" id="IPR013022">
    <property type="entry name" value="Xyl_isomerase-like_TIM-brl"/>
</dbReference>
<name>A0A2M7DE08_9BACT</name>
<sequence length="241" mass="28082">MPRIISFALGSVWRWEKSKNRDDFIKYAKNLGIDGVELTFSSKEELFAFKLSSDNEKFLRGLDYVTIHAPFDFMKGAGNEKEQIRQLDAIFRIYMQVGAKNVILHPHDLPGGKILDKFHFKVSTENLRKKRNVTISDFKKIFEKYPKVGLCVDVSHAYSWSKQETEKLIKAFSDRITQFHFSGAYRGKDHQSLKMVSKDFLSSIELLFKSKAPIIIEEDIKVKSEKFLREEIELVKKMFRG</sequence>
<dbReference type="AlphaFoldDB" id="A0A2M7DE08"/>
<evidence type="ECO:0000313" key="2">
    <source>
        <dbReference type="EMBL" id="PIV47107.1"/>
    </source>
</evidence>
<dbReference type="InterPro" id="IPR036237">
    <property type="entry name" value="Xyl_isomerase-like_sf"/>
</dbReference>
<dbReference type="InterPro" id="IPR050312">
    <property type="entry name" value="IolE/XylAMocC-like"/>
</dbReference>
<reference evidence="3" key="1">
    <citation type="submission" date="2017-09" db="EMBL/GenBank/DDBJ databases">
        <title>Depth-based differentiation of microbial function through sediment-hosted aquifers and enrichment of novel symbionts in the deep terrestrial subsurface.</title>
        <authorList>
            <person name="Probst A.J."/>
            <person name="Ladd B."/>
            <person name="Jarett J.K."/>
            <person name="Geller-Mcgrath D.E."/>
            <person name="Sieber C.M.K."/>
            <person name="Emerson J.B."/>
            <person name="Anantharaman K."/>
            <person name="Thomas B.C."/>
            <person name="Malmstrom R."/>
            <person name="Stieglmeier M."/>
            <person name="Klingl A."/>
            <person name="Woyke T."/>
            <person name="Ryan C.M."/>
            <person name="Banfield J.F."/>
        </authorList>
    </citation>
    <scope>NUCLEOTIDE SEQUENCE [LARGE SCALE GENOMIC DNA]</scope>
</reference>
<evidence type="ECO:0000259" key="1">
    <source>
        <dbReference type="Pfam" id="PF01261"/>
    </source>
</evidence>
<dbReference type="Proteomes" id="UP000229030">
    <property type="component" value="Unassembled WGS sequence"/>
</dbReference>
<dbReference type="Gene3D" id="3.20.20.150">
    <property type="entry name" value="Divalent-metal-dependent TIM barrel enzymes"/>
    <property type="match status" value="1"/>
</dbReference>
<protein>
    <recommendedName>
        <fullName evidence="1">Xylose isomerase-like TIM barrel domain-containing protein</fullName>
    </recommendedName>
</protein>
<proteinExistence type="predicted"/>
<gene>
    <name evidence="2" type="ORF">COS21_01730</name>
</gene>
<feature type="domain" description="Xylose isomerase-like TIM barrel" evidence="1">
    <location>
        <begin position="26"/>
        <end position="189"/>
    </location>
</feature>
<comment type="caution">
    <text evidence="2">The sequence shown here is derived from an EMBL/GenBank/DDBJ whole genome shotgun (WGS) entry which is preliminary data.</text>
</comment>
<dbReference type="Pfam" id="PF01261">
    <property type="entry name" value="AP_endonuc_2"/>
    <property type="match status" value="1"/>
</dbReference>
<dbReference type="PANTHER" id="PTHR12110:SF21">
    <property type="entry name" value="XYLOSE ISOMERASE-LIKE TIM BARREL DOMAIN-CONTAINING PROTEIN"/>
    <property type="match status" value="1"/>
</dbReference>
<accession>A0A2M7DE08</accession>
<dbReference type="PANTHER" id="PTHR12110">
    <property type="entry name" value="HYDROXYPYRUVATE ISOMERASE"/>
    <property type="match status" value="1"/>
</dbReference>